<dbReference type="GO" id="GO:0031969">
    <property type="term" value="C:chloroplast membrane"/>
    <property type="evidence" value="ECO:0007669"/>
    <property type="project" value="UniProtKB-SubCell"/>
</dbReference>
<evidence type="ECO:0000256" key="3">
    <source>
        <dbReference type="ARBA" id="ARBA00022528"/>
    </source>
</evidence>
<evidence type="ECO:0000313" key="12">
    <source>
        <dbReference type="Proteomes" id="UP001177003"/>
    </source>
</evidence>
<dbReference type="GO" id="GO:0015120">
    <property type="term" value="F:phosphoglycerate transmembrane transporter activity"/>
    <property type="evidence" value="ECO:0007669"/>
    <property type="project" value="UniProtKB-ARBA"/>
</dbReference>
<keyword evidence="7 9" id="KW-1133">Transmembrane helix</keyword>
<evidence type="ECO:0000256" key="9">
    <source>
        <dbReference type="SAM" id="Phobius"/>
    </source>
</evidence>
<dbReference type="SUPFAM" id="SSF103481">
    <property type="entry name" value="Multidrug resistance efflux transporter EmrE"/>
    <property type="match status" value="1"/>
</dbReference>
<dbReference type="EMBL" id="OX465081">
    <property type="protein sequence ID" value="CAI9283546.1"/>
    <property type="molecule type" value="Genomic_DNA"/>
</dbReference>
<feature type="transmembrane region" description="Helical" evidence="9">
    <location>
        <begin position="316"/>
        <end position="334"/>
    </location>
</feature>
<evidence type="ECO:0000256" key="8">
    <source>
        <dbReference type="ARBA" id="ARBA00023136"/>
    </source>
</evidence>
<evidence type="ECO:0000256" key="7">
    <source>
        <dbReference type="ARBA" id="ARBA00022989"/>
    </source>
</evidence>
<feature type="transmembrane region" description="Helical" evidence="9">
    <location>
        <begin position="246"/>
        <end position="265"/>
    </location>
</feature>
<dbReference type="PANTHER" id="PTHR11132">
    <property type="entry name" value="SOLUTE CARRIER FAMILY 35"/>
    <property type="match status" value="1"/>
</dbReference>
<dbReference type="Proteomes" id="UP001177003">
    <property type="component" value="Chromosome 5"/>
</dbReference>
<keyword evidence="6" id="KW-0809">Transit peptide</keyword>
<dbReference type="InterPro" id="IPR004853">
    <property type="entry name" value="Sugar_P_trans_dom"/>
</dbReference>
<feature type="transmembrane region" description="Helical" evidence="9">
    <location>
        <begin position="105"/>
        <end position="122"/>
    </location>
</feature>
<dbReference type="NCBIfam" id="TIGR00817">
    <property type="entry name" value="tpt"/>
    <property type="match status" value="1"/>
</dbReference>
<protein>
    <recommendedName>
        <fullName evidence="10">Sugar phosphate transporter domain-containing protein</fullName>
    </recommendedName>
</protein>
<keyword evidence="8 9" id="KW-0472">Membrane</keyword>
<keyword evidence="3" id="KW-0150">Chloroplast</keyword>
<evidence type="ECO:0000256" key="2">
    <source>
        <dbReference type="ARBA" id="ARBA00022448"/>
    </source>
</evidence>
<evidence type="ECO:0000259" key="10">
    <source>
        <dbReference type="Pfam" id="PF03151"/>
    </source>
</evidence>
<dbReference type="InterPro" id="IPR037185">
    <property type="entry name" value="EmrE-like"/>
</dbReference>
<dbReference type="AlphaFoldDB" id="A0AA35Z0N5"/>
<gene>
    <name evidence="11" type="ORF">LSALG_LOCUS23138</name>
</gene>
<feature type="transmembrane region" description="Helical" evidence="9">
    <location>
        <begin position="277"/>
        <end position="296"/>
    </location>
</feature>
<keyword evidence="4" id="KW-0934">Plastid</keyword>
<evidence type="ECO:0000256" key="1">
    <source>
        <dbReference type="ARBA" id="ARBA00004508"/>
    </source>
</evidence>
<evidence type="ECO:0000313" key="11">
    <source>
        <dbReference type="EMBL" id="CAI9283546.1"/>
    </source>
</evidence>
<dbReference type="GO" id="GO:0015605">
    <property type="term" value="F:organophosphate ester transmembrane transporter activity"/>
    <property type="evidence" value="ECO:0007669"/>
    <property type="project" value="UniProtKB-ARBA"/>
</dbReference>
<name>A0AA35Z0N5_LACSI</name>
<evidence type="ECO:0000256" key="5">
    <source>
        <dbReference type="ARBA" id="ARBA00022692"/>
    </source>
</evidence>
<comment type="subcellular location">
    <subcellularLocation>
        <location evidence="1">Plastid</location>
        <location evidence="1">Chloroplast membrane</location>
        <topology evidence="1">Multi-pass membrane protein</topology>
    </subcellularLocation>
</comment>
<evidence type="ECO:0000256" key="4">
    <source>
        <dbReference type="ARBA" id="ARBA00022640"/>
    </source>
</evidence>
<keyword evidence="5 9" id="KW-0812">Transmembrane</keyword>
<proteinExistence type="predicted"/>
<dbReference type="InterPro" id="IPR050186">
    <property type="entry name" value="TPT_transporter"/>
</dbReference>
<dbReference type="Pfam" id="PF03151">
    <property type="entry name" value="TPT"/>
    <property type="match status" value="1"/>
</dbReference>
<feature type="domain" description="Sugar phosphate transporter" evidence="10">
    <location>
        <begin position="104"/>
        <end position="392"/>
    </location>
</feature>
<organism evidence="11 12">
    <name type="scientific">Lactuca saligna</name>
    <name type="common">Willowleaf lettuce</name>
    <dbReference type="NCBI Taxonomy" id="75948"/>
    <lineage>
        <taxon>Eukaryota</taxon>
        <taxon>Viridiplantae</taxon>
        <taxon>Streptophyta</taxon>
        <taxon>Embryophyta</taxon>
        <taxon>Tracheophyta</taxon>
        <taxon>Spermatophyta</taxon>
        <taxon>Magnoliopsida</taxon>
        <taxon>eudicotyledons</taxon>
        <taxon>Gunneridae</taxon>
        <taxon>Pentapetalae</taxon>
        <taxon>asterids</taxon>
        <taxon>campanulids</taxon>
        <taxon>Asterales</taxon>
        <taxon>Asteraceae</taxon>
        <taxon>Cichorioideae</taxon>
        <taxon>Cichorieae</taxon>
        <taxon>Lactucinae</taxon>
        <taxon>Lactuca</taxon>
    </lineage>
</organism>
<keyword evidence="2" id="KW-0813">Transport</keyword>
<evidence type="ECO:0000256" key="6">
    <source>
        <dbReference type="ARBA" id="ARBA00022946"/>
    </source>
</evidence>
<keyword evidence="12" id="KW-1185">Reference proteome</keyword>
<reference evidence="11" key="1">
    <citation type="submission" date="2023-04" db="EMBL/GenBank/DDBJ databases">
        <authorList>
            <person name="Vijverberg K."/>
            <person name="Xiong W."/>
            <person name="Schranz E."/>
        </authorList>
    </citation>
    <scope>NUCLEOTIDE SEQUENCE</scope>
</reference>
<feature type="transmembrane region" description="Helical" evidence="9">
    <location>
        <begin position="134"/>
        <end position="153"/>
    </location>
</feature>
<accession>A0AA35Z0N5</accession>
<sequence length="396" mass="43432">MIFSLKQSNVTIPVFSSKIIDRRRNHPEQFSVLPPLSNPKASKISIVSNSKPLHVSSIQTFGSLRTLLYAGWSPKSSVACNAYEADRSDAEVVGDKIEAARRVKIGVYFATWWFLNVIFNIYNKKVLNAFPYPWLTSTLSLAAGSTIMLISWATKVAEAPNTDLDFWKSLFPVALAHTIGHVAATVSMSKVAVSFTHIIKSGEPAFSVLVSRFILGETFPLPVYLSLIPIIGGCGLSALTELNFNMTGFMGAMISNLAFVFRNIFSKRGMKGKSVSGMNYYACLSLLSLLILTPFAIAVEGPKMWAAGWQNAISEIGPSFIWWVAAQSIFYHLYNQVSYMSLDEISPLTFSVGNTMKRISVIVSSIIIFHTPVQPVNALGAAIAILGTFLYSQAKQ</sequence>
<dbReference type="InterPro" id="IPR004696">
    <property type="entry name" value="Tpt_PEP_transl"/>
</dbReference>